<dbReference type="PANTHER" id="PTHR42988">
    <property type="entry name" value="PHOSPHOHYDROLASE"/>
    <property type="match status" value="1"/>
</dbReference>
<name>C1ABB2_GEMAT</name>
<dbReference type="STRING" id="379066.GAU_2476"/>
<dbReference type="GO" id="GO:0046872">
    <property type="term" value="F:metal ion binding"/>
    <property type="evidence" value="ECO:0007669"/>
    <property type="project" value="UniProtKB-KW"/>
</dbReference>
<reference evidence="7" key="1">
    <citation type="submission" date="2006-03" db="EMBL/GenBank/DDBJ databases">
        <title>Complete genome sequence of Gemmatimonas aurantiaca T-27 that represents a novel phylum Gemmatimonadetes.</title>
        <authorList>
            <person name="Takasaki K."/>
            <person name="Ichikawa N."/>
            <person name="Miura H."/>
            <person name="Matsushita S."/>
            <person name="Watanabe Y."/>
            <person name="Oguchi A."/>
            <person name="Ankai A."/>
            <person name="Yashiro I."/>
            <person name="Takahashi M."/>
            <person name="Terui Y."/>
            <person name="Fukui S."/>
            <person name="Yokoyama H."/>
            <person name="Tanikawa S."/>
            <person name="Hanada S."/>
            <person name="Kamagata Y."/>
            <person name="Fujita N."/>
        </authorList>
    </citation>
    <scope>NUCLEOTIDE SEQUENCE [LARGE SCALE GENOMIC DNA]</scope>
    <source>
        <strain evidence="7">T-27 / DSM 14586 / JCM 11422 / NBRC 100505</strain>
    </source>
</reference>
<evidence type="ECO:0000259" key="5">
    <source>
        <dbReference type="Pfam" id="PF00149"/>
    </source>
</evidence>
<accession>C1ABB2</accession>
<comment type="similarity">
    <text evidence="4">Belongs to the cyclic nucleotide phosphodiesterase class-III family.</text>
</comment>
<dbReference type="PANTHER" id="PTHR42988:SF2">
    <property type="entry name" value="CYCLIC NUCLEOTIDE PHOSPHODIESTERASE CBUA0032-RELATED"/>
    <property type="match status" value="1"/>
</dbReference>
<feature type="domain" description="Calcineurin-like phosphoesterase" evidence="5">
    <location>
        <begin position="1"/>
        <end position="205"/>
    </location>
</feature>
<dbReference type="EMBL" id="AP009153">
    <property type="protein sequence ID" value="BAH39518.1"/>
    <property type="molecule type" value="Genomic_DNA"/>
</dbReference>
<dbReference type="KEGG" id="gau:GAU_2476"/>
<keyword evidence="3" id="KW-0408">Iron</keyword>
<dbReference type="InterPro" id="IPR029052">
    <property type="entry name" value="Metallo-depent_PP-like"/>
</dbReference>
<dbReference type="HOGENOM" id="CLU_063034_0_0_0"/>
<gene>
    <name evidence="6" type="ordered locus">GAU_2476</name>
</gene>
<proteinExistence type="inferred from homology"/>
<evidence type="ECO:0000256" key="4">
    <source>
        <dbReference type="ARBA" id="ARBA00025742"/>
    </source>
</evidence>
<dbReference type="Proteomes" id="UP000002209">
    <property type="component" value="Chromosome"/>
</dbReference>
<dbReference type="Pfam" id="PF00149">
    <property type="entry name" value="Metallophos"/>
    <property type="match status" value="1"/>
</dbReference>
<keyword evidence="1" id="KW-0479">Metal-binding</keyword>
<dbReference type="AlphaFoldDB" id="C1ABB2"/>
<dbReference type="Gene3D" id="3.60.21.10">
    <property type="match status" value="1"/>
</dbReference>
<dbReference type="InterPro" id="IPR004843">
    <property type="entry name" value="Calcineurin-like_PHP"/>
</dbReference>
<sequence>MRVLHLSDIHCGHPFVGAHVDGALALARAGGWNAIVVSGDFSQRAREREFRQARELLDALRTFAPVLTVPGNHDTAWWHAPFGVGDASRLHTGYRAWINEDIEPVLRVPGLSIVGLNSSWGMLSAALTWYPRDWRVKGGLTDAQLDRAAAQLAESPADDLRLLVVHHNVVRGNLSRRWGMKRPQLMLDRIAALNVDVVCTGHDHEERVEVVERRTGRFVISAANTLSRRMRGRRASALNIIEATATDVTVSAWTFLDGAFIAGPARATMPRSHAGT</sequence>
<evidence type="ECO:0000256" key="1">
    <source>
        <dbReference type="ARBA" id="ARBA00022723"/>
    </source>
</evidence>
<dbReference type="GO" id="GO:0016787">
    <property type="term" value="F:hydrolase activity"/>
    <property type="evidence" value="ECO:0007669"/>
    <property type="project" value="UniProtKB-KW"/>
</dbReference>
<keyword evidence="2" id="KW-0378">Hydrolase</keyword>
<keyword evidence="7" id="KW-1185">Reference proteome</keyword>
<evidence type="ECO:0000313" key="7">
    <source>
        <dbReference type="Proteomes" id="UP000002209"/>
    </source>
</evidence>
<protein>
    <submittedName>
        <fullName evidence="6">Putative metallophosphoesterase</fullName>
    </submittedName>
</protein>
<dbReference type="InterPro" id="IPR050884">
    <property type="entry name" value="CNP_phosphodiesterase-III"/>
</dbReference>
<evidence type="ECO:0000313" key="6">
    <source>
        <dbReference type="EMBL" id="BAH39518.1"/>
    </source>
</evidence>
<evidence type="ECO:0000256" key="2">
    <source>
        <dbReference type="ARBA" id="ARBA00022801"/>
    </source>
</evidence>
<dbReference type="SUPFAM" id="SSF56300">
    <property type="entry name" value="Metallo-dependent phosphatases"/>
    <property type="match status" value="1"/>
</dbReference>
<evidence type="ECO:0000256" key="3">
    <source>
        <dbReference type="ARBA" id="ARBA00023004"/>
    </source>
</evidence>
<dbReference type="eggNOG" id="COG1409">
    <property type="taxonomic scope" value="Bacteria"/>
</dbReference>
<organism evidence="6 7">
    <name type="scientific">Gemmatimonas aurantiaca (strain DSM 14586 / JCM 11422 / NBRC 100505 / T-27)</name>
    <dbReference type="NCBI Taxonomy" id="379066"/>
    <lineage>
        <taxon>Bacteria</taxon>
        <taxon>Pseudomonadati</taxon>
        <taxon>Gemmatimonadota</taxon>
        <taxon>Gemmatimonadia</taxon>
        <taxon>Gemmatimonadales</taxon>
        <taxon>Gemmatimonadaceae</taxon>
        <taxon>Gemmatimonas</taxon>
    </lineage>
</organism>